<name>A0A0H5QTL0_9EUKA</name>
<accession>A0A0H5QTL0</accession>
<evidence type="ECO:0000313" key="2">
    <source>
        <dbReference type="EMBL" id="CRZ05067.1"/>
    </source>
</evidence>
<proteinExistence type="predicted"/>
<feature type="region of interest" description="Disordered" evidence="1">
    <location>
        <begin position="111"/>
        <end position="132"/>
    </location>
</feature>
<evidence type="ECO:0000256" key="1">
    <source>
        <dbReference type="SAM" id="MobiDB-lite"/>
    </source>
</evidence>
<protein>
    <submittedName>
        <fullName evidence="2">Uncharacterized protein</fullName>
    </submittedName>
</protein>
<reference evidence="2" key="1">
    <citation type="submission" date="2015-04" db="EMBL/GenBank/DDBJ databases">
        <title>The genome sequence of the plant pathogenic Rhizarian Plasmodiophora brassicae reveals insights in its biotrophic life cycle and the origin of chitin synthesis.</title>
        <authorList>
            <person name="Schwelm A."/>
            <person name="Fogelqvist J."/>
            <person name="Knaust A."/>
            <person name="Julke S."/>
            <person name="Lilja T."/>
            <person name="Dhandapani V."/>
            <person name="Bonilla-Rosso G."/>
            <person name="Karlsson M."/>
            <person name="Shevchenko A."/>
            <person name="Choi S.R."/>
            <person name="Kim H.G."/>
            <person name="Park J.Y."/>
            <person name="Lim Y.P."/>
            <person name="Ludwig-Muller J."/>
            <person name="Dixelius C."/>
        </authorList>
    </citation>
    <scope>NUCLEOTIDE SEQUENCE</scope>
    <source>
        <tissue evidence="2">Potato root galls</tissue>
    </source>
</reference>
<feature type="compositionally biased region" description="Basic and acidic residues" evidence="1">
    <location>
        <begin position="111"/>
        <end position="120"/>
    </location>
</feature>
<dbReference type="EMBL" id="HACM01004625">
    <property type="protein sequence ID" value="CRZ05067.1"/>
    <property type="molecule type" value="Transcribed_RNA"/>
</dbReference>
<sequence>MQGDSNFHNELQEIPVGRGRLSLTFTVTWPKPIFFVQRRSKRFQKPDLEIFYNSMRKKKKRKKEFDLPSELRPDSLILALTDSARCVVTCPAVKHLDVKVAQTFSFLTRTESRNRKETGEHHHHQQASHRMC</sequence>
<dbReference type="AlphaFoldDB" id="A0A0H5QTL0"/>
<feature type="compositionally biased region" description="Basic residues" evidence="1">
    <location>
        <begin position="121"/>
        <end position="132"/>
    </location>
</feature>
<dbReference type="EMBL" id="HACM01004628">
    <property type="protein sequence ID" value="CRZ05070.1"/>
    <property type="molecule type" value="Transcribed_RNA"/>
</dbReference>
<organism evidence="2">
    <name type="scientific">Spongospora subterranea</name>
    <dbReference type="NCBI Taxonomy" id="70186"/>
    <lineage>
        <taxon>Eukaryota</taxon>
        <taxon>Sar</taxon>
        <taxon>Rhizaria</taxon>
        <taxon>Endomyxa</taxon>
        <taxon>Phytomyxea</taxon>
        <taxon>Plasmodiophorida</taxon>
        <taxon>Plasmodiophoridae</taxon>
        <taxon>Spongospora</taxon>
    </lineage>
</organism>